<dbReference type="Proteomes" id="UP000613580">
    <property type="component" value="Unassembled WGS sequence"/>
</dbReference>
<dbReference type="SUPFAM" id="SSF51445">
    <property type="entry name" value="(Trans)glycosidases"/>
    <property type="match status" value="1"/>
</dbReference>
<evidence type="ECO:0000313" key="1">
    <source>
        <dbReference type="EMBL" id="KAF7297936.1"/>
    </source>
</evidence>
<evidence type="ECO:0000313" key="2">
    <source>
        <dbReference type="Proteomes" id="UP000613580"/>
    </source>
</evidence>
<proteinExistence type="predicted"/>
<comment type="caution">
    <text evidence="1">The sequence shown here is derived from an EMBL/GenBank/DDBJ whole genome shotgun (WGS) entry which is preliminary data.</text>
</comment>
<dbReference type="OrthoDB" id="2338662at2759"/>
<organism evidence="1 2">
    <name type="scientific">Mycena chlorophos</name>
    <name type="common">Agaric fungus</name>
    <name type="synonym">Agaricus chlorophos</name>
    <dbReference type="NCBI Taxonomy" id="658473"/>
    <lineage>
        <taxon>Eukaryota</taxon>
        <taxon>Fungi</taxon>
        <taxon>Dikarya</taxon>
        <taxon>Basidiomycota</taxon>
        <taxon>Agaricomycotina</taxon>
        <taxon>Agaricomycetes</taxon>
        <taxon>Agaricomycetidae</taxon>
        <taxon>Agaricales</taxon>
        <taxon>Marasmiineae</taxon>
        <taxon>Mycenaceae</taxon>
        <taxon>Mycena</taxon>
    </lineage>
</organism>
<protein>
    <submittedName>
        <fullName evidence="1">Uncharacterized protein</fullName>
    </submittedName>
</protein>
<dbReference type="EMBL" id="JACAZE010000015">
    <property type="protein sequence ID" value="KAF7297936.1"/>
    <property type="molecule type" value="Genomic_DNA"/>
</dbReference>
<sequence length="626" mass="66547">MGIGTVDTALGLELGGADTLEDIEVLELRRFEKGKEGRRLVVEVRRVDGLGDGGLRDILGLSVMAVFAHVLVLSLLSGSVLGQTWCNKNYMATEPIVPPGGEFPIPATSKEPLLALRCAPAIRPYLPEDATHPTATSPTEILVDTPVVFSFVDNAAPITLGSGELDVTVSVNGKKVASGSVPLNATKHALPFSLSGLKPQTTAYTLTCSATFGKQKFSATSLLTYLPDPPAEIGGAVKFDARTGAILARPLKGPKTAAFEPVFPIGFYTGFGNYLAANYTTALPQLAAQGFTVVHPIPDFPNITQLDEVLDVMEDNGLWLMYDMRLTYMNDTSVTEQVNHIKARRNLLLWYTADEPDGTSDPLNATSHAALLINSLDGGDGLGGAGYHPVSLVLNCQNFQYTSYASGADFILQDSYTVGNNLSFSTVWGTPCTDDYGDCGCDNCHQGFPDISARMDDFAQRNFINGWELTKAVWTVPQGFGNETYWPRFPTGQEWIVEAILGINHGGTGVVSWDDPTTADIKSSASGLAKALGSTMNAFILSPQASIRQITLANGVDVGLWTVGSETLVLATNINYENESVSLAQLGLPRGHVDAKQVFASGASLSKDGDTILFGSVGSGGFVVSS</sequence>
<keyword evidence="2" id="KW-1185">Reference proteome</keyword>
<reference evidence="1" key="1">
    <citation type="submission" date="2020-05" db="EMBL/GenBank/DDBJ databases">
        <title>Mycena genomes resolve the evolution of fungal bioluminescence.</title>
        <authorList>
            <person name="Tsai I.J."/>
        </authorList>
    </citation>
    <scope>NUCLEOTIDE SEQUENCE</scope>
    <source>
        <strain evidence="1">110903Hualien_Pintung</strain>
    </source>
</reference>
<dbReference type="AlphaFoldDB" id="A0A8H6SEA6"/>
<dbReference type="InterPro" id="IPR017853">
    <property type="entry name" value="GH"/>
</dbReference>
<accession>A0A8H6SEA6</accession>
<gene>
    <name evidence="1" type="ORF">HMN09_01014400</name>
</gene>
<name>A0A8H6SEA6_MYCCL</name>